<dbReference type="GO" id="GO:0006506">
    <property type="term" value="P:GPI anchor biosynthetic process"/>
    <property type="evidence" value="ECO:0007669"/>
    <property type="project" value="TreeGrafter"/>
</dbReference>
<dbReference type="Gene3D" id="3.60.10.10">
    <property type="entry name" value="Endonuclease/exonuclease/phosphatase"/>
    <property type="match status" value="1"/>
</dbReference>
<evidence type="ECO:0000259" key="1">
    <source>
        <dbReference type="Pfam" id="PF03372"/>
    </source>
</evidence>
<dbReference type="InterPro" id="IPR005135">
    <property type="entry name" value="Endo/exonuclease/phosphatase"/>
</dbReference>
<feature type="domain" description="Endonuclease/exonuclease/phosphatase" evidence="1">
    <location>
        <begin position="7"/>
        <end position="222"/>
    </location>
</feature>
<sequence length="238" mass="26394">MAVIKVASYNIRRAIGIDGKKDLKQVQQVLNEIDADVLALQEVEMVPGVVGVSRQAHALAGLLKMNYAFGPVHRLKFGSVGNAILSKYPIVKDIKHILPDPRDERGCLQTEIDAGGIHFSIFNMHLGLNQVSRYRHLKYIILPIMQASSIPTILAGDMNATPAMREMRMLSEYLHDTFQHNSGLHGNTYPSDAPRVRIDYIFTDDKSRCSSFRIIKSEASDHLPVTATIKIPAVPPGL</sequence>
<organism evidence="2">
    <name type="scientific">hydrocarbon metagenome</name>
    <dbReference type="NCBI Taxonomy" id="938273"/>
    <lineage>
        <taxon>unclassified sequences</taxon>
        <taxon>metagenomes</taxon>
        <taxon>ecological metagenomes</taxon>
    </lineage>
</organism>
<comment type="caution">
    <text evidence="2">The sequence shown here is derived from an EMBL/GenBank/DDBJ whole genome shotgun (WGS) entry which is preliminary data.</text>
</comment>
<accession>A0A0W8E9L3</accession>
<dbReference type="GO" id="GO:0016020">
    <property type="term" value="C:membrane"/>
    <property type="evidence" value="ECO:0007669"/>
    <property type="project" value="GOC"/>
</dbReference>
<dbReference type="EMBL" id="LNQE01001819">
    <property type="protein sequence ID" value="KUG05335.1"/>
    <property type="molecule type" value="Genomic_DNA"/>
</dbReference>
<dbReference type="AlphaFoldDB" id="A0A0W8E9L3"/>
<dbReference type="PANTHER" id="PTHR14859">
    <property type="entry name" value="CALCOFLUOR WHITE HYPERSENSITIVE PROTEIN PRECURSOR"/>
    <property type="match status" value="1"/>
</dbReference>
<evidence type="ECO:0000313" key="2">
    <source>
        <dbReference type="EMBL" id="KUG05335.1"/>
    </source>
</evidence>
<dbReference type="PANTHER" id="PTHR14859:SF15">
    <property type="entry name" value="ENDONUCLEASE_EXONUCLEASE_PHOSPHATASE DOMAIN-CONTAINING PROTEIN"/>
    <property type="match status" value="1"/>
</dbReference>
<dbReference type="InterPro" id="IPR036691">
    <property type="entry name" value="Endo/exonu/phosph_ase_sf"/>
</dbReference>
<dbReference type="SUPFAM" id="SSF56219">
    <property type="entry name" value="DNase I-like"/>
    <property type="match status" value="1"/>
</dbReference>
<dbReference type="Pfam" id="PF03372">
    <property type="entry name" value="Exo_endo_phos"/>
    <property type="match status" value="1"/>
</dbReference>
<dbReference type="InterPro" id="IPR051916">
    <property type="entry name" value="GPI-anchor_lipid_remodeler"/>
</dbReference>
<proteinExistence type="predicted"/>
<reference evidence="2" key="1">
    <citation type="journal article" date="2015" name="Proc. Natl. Acad. Sci. U.S.A.">
        <title>Networks of energetic and metabolic interactions define dynamics in microbial communities.</title>
        <authorList>
            <person name="Embree M."/>
            <person name="Liu J.K."/>
            <person name="Al-Bassam M.M."/>
            <person name="Zengler K."/>
        </authorList>
    </citation>
    <scope>NUCLEOTIDE SEQUENCE</scope>
</reference>
<gene>
    <name evidence="2" type="ORF">ASZ90_017220</name>
</gene>
<dbReference type="GO" id="GO:0003824">
    <property type="term" value="F:catalytic activity"/>
    <property type="evidence" value="ECO:0007669"/>
    <property type="project" value="InterPro"/>
</dbReference>
<protein>
    <submittedName>
        <fullName evidence="2">Putative secreted protein</fullName>
    </submittedName>
</protein>
<name>A0A0W8E9L3_9ZZZZ</name>